<evidence type="ECO:0008006" key="3">
    <source>
        <dbReference type="Google" id="ProtNLM"/>
    </source>
</evidence>
<evidence type="ECO:0000256" key="1">
    <source>
        <dbReference type="SAM" id="Phobius"/>
    </source>
</evidence>
<accession>U9UNZ8</accession>
<dbReference type="AlphaFoldDB" id="U9UNZ8"/>
<organism evidence="2">
    <name type="scientific">Rhizophagus irregularis (strain DAOM 181602 / DAOM 197198 / MUCL 43194)</name>
    <name type="common">Arbuscular mycorrhizal fungus</name>
    <name type="synonym">Glomus intraradices</name>
    <dbReference type="NCBI Taxonomy" id="747089"/>
    <lineage>
        <taxon>Eukaryota</taxon>
        <taxon>Fungi</taxon>
        <taxon>Fungi incertae sedis</taxon>
        <taxon>Mucoromycota</taxon>
        <taxon>Glomeromycotina</taxon>
        <taxon>Glomeromycetes</taxon>
        <taxon>Glomerales</taxon>
        <taxon>Glomeraceae</taxon>
        <taxon>Rhizophagus</taxon>
    </lineage>
</organism>
<gene>
    <name evidence="2" type="ORF">GLOINDRAFT_18694</name>
</gene>
<evidence type="ECO:0000313" key="2">
    <source>
        <dbReference type="EMBL" id="ESA20268.1"/>
    </source>
</evidence>
<protein>
    <recommendedName>
        <fullName evidence="3">Transmembrane protein</fullName>
    </recommendedName>
</protein>
<dbReference type="HOGENOM" id="CLU_1595393_0_0_1"/>
<sequence>MRWRISAVEFRSVDLFDLRMKRSWLELNWTGRLDSSAILTRGNKFLTVRLLSFISLGMGFLGLPILFGNRNVSVSCGNRGLVYVHRGISVDRILKVLATGSLKNTDCSSGICCMGIRESFSLIVLASTSKKDEEWWRNERLWECKVTARRKEKREETWLKGKRGVFK</sequence>
<dbReference type="EMBL" id="KI277472">
    <property type="protein sequence ID" value="ESA20268.1"/>
    <property type="molecule type" value="Genomic_DNA"/>
</dbReference>
<keyword evidence="1" id="KW-0472">Membrane</keyword>
<proteinExistence type="predicted"/>
<feature type="transmembrane region" description="Helical" evidence="1">
    <location>
        <begin position="46"/>
        <end position="67"/>
    </location>
</feature>
<name>U9UNZ8_RHIID</name>
<keyword evidence="1" id="KW-0812">Transmembrane</keyword>
<reference evidence="2" key="1">
    <citation type="submission" date="2013-07" db="EMBL/GenBank/DDBJ databases">
        <title>The genome of an arbuscular mycorrhizal fungus provides insights into the evolution of the oldest plant symbiosis.</title>
        <authorList>
            <consortium name="DOE Joint Genome Institute"/>
            <person name="Tisserant E."/>
            <person name="Malbreil M."/>
            <person name="Kuo A."/>
            <person name="Kohler A."/>
            <person name="Symeonidi A."/>
            <person name="Balestrini R."/>
            <person name="Charron P."/>
            <person name="Duensing N."/>
            <person name="Frei-dit-Frey N."/>
            <person name="Gianinazzi-Pearson V."/>
            <person name="Gilbert B."/>
            <person name="Handa Y."/>
            <person name="Hijri M."/>
            <person name="Kaul R."/>
            <person name="Kawaguchi M."/>
            <person name="Krajinski F."/>
            <person name="Lammers P."/>
            <person name="Lapierre D."/>
            <person name="Masclaux F.G."/>
            <person name="Murat C."/>
            <person name="Morin E."/>
            <person name="Ndikumana S."/>
            <person name="Pagni M."/>
            <person name="Petitpierre D."/>
            <person name="Requena N."/>
            <person name="Rosikiewicz P."/>
            <person name="Riley R."/>
            <person name="Saito K."/>
            <person name="San Clemente H."/>
            <person name="Shapiro H."/>
            <person name="van Tuinen D."/>
            <person name="Becard G."/>
            <person name="Bonfante P."/>
            <person name="Paszkowski U."/>
            <person name="Shachar-Hill Y."/>
            <person name="Young J.P."/>
            <person name="Sanders I.R."/>
            <person name="Henrissat B."/>
            <person name="Rensing S.A."/>
            <person name="Grigoriev I.V."/>
            <person name="Corradi N."/>
            <person name="Roux C."/>
            <person name="Martin F."/>
        </authorList>
    </citation>
    <scope>NUCLEOTIDE SEQUENCE</scope>
    <source>
        <strain evidence="2">DAOM 197198</strain>
    </source>
</reference>
<keyword evidence="1" id="KW-1133">Transmembrane helix</keyword>